<dbReference type="HAMAP" id="MF_01148">
    <property type="entry name" value="Lnt"/>
    <property type="match status" value="1"/>
</dbReference>
<evidence type="ECO:0000313" key="12">
    <source>
        <dbReference type="Proteomes" id="UP001652504"/>
    </source>
</evidence>
<evidence type="ECO:0000256" key="8">
    <source>
        <dbReference type="ARBA" id="ARBA00023315"/>
    </source>
</evidence>
<dbReference type="InterPro" id="IPR045378">
    <property type="entry name" value="LNT_N"/>
</dbReference>
<name>A0ABT3ABE1_9ALTE</name>
<keyword evidence="5 9" id="KW-0812">Transmembrane</keyword>
<dbReference type="InterPro" id="IPR003010">
    <property type="entry name" value="C-N_Hydrolase"/>
</dbReference>
<dbReference type="Proteomes" id="UP001652504">
    <property type="component" value="Unassembled WGS sequence"/>
</dbReference>
<feature type="transmembrane region" description="Helical" evidence="9">
    <location>
        <begin position="78"/>
        <end position="101"/>
    </location>
</feature>
<sequence length="504" mass="56262">MKPAFHYGAALLSGSALTLAYAPFNFWWLTLPCFALFSYLLLGTSPKQAAKTGMAFGLGWFGAGISWVHVSIAEFGGLPLIGSIGLMLLLCAYLALYPTFFAYALQRSFSRSIWPLSAAALWFVVEWFRSWMLTGFPWLSIGYSQTNGPLAGWLPVIGETGLSALLVLCASALALGVKQRNYYFALSPALITLITGAVFDRIDWVTPTNKTASVALVQGNIKQELRWVPEQDRPTMEKYLRMTEAHWRNDIIVWPEAAIPKLEPLARNYIRELDELAIAANTSLITGIVNYNFETSEAFNNVIVVGKQRQNDTQGHYRYLHVNRYAKHHLLPIGEFIPFEDWLRGIAPLFDLPMSSFSRGDYQQANLMANGYRLAPALCFEIAFPRQIGANLHKNSDMIITVSNDAWFGHSHGPAQHMQIAQVRAKEFGMPVIRATNNGITGIIDASGNIQSLLPQFEAAVLTDSVSLVTGNTPYRWLGDLPMWIFTFLALVSRFFFSRTSTHQ</sequence>
<keyword evidence="12" id="KW-1185">Reference proteome</keyword>
<dbReference type="Gene3D" id="3.60.110.10">
    <property type="entry name" value="Carbon-nitrogen hydrolase"/>
    <property type="match status" value="1"/>
</dbReference>
<dbReference type="EC" id="2.3.1.269" evidence="9"/>
<dbReference type="CDD" id="cd07571">
    <property type="entry name" value="ALP_N-acyl_transferase"/>
    <property type="match status" value="1"/>
</dbReference>
<comment type="caution">
    <text evidence="11">The sequence shown here is derived from an EMBL/GenBank/DDBJ whole genome shotgun (WGS) entry which is preliminary data.</text>
</comment>
<dbReference type="Pfam" id="PF00795">
    <property type="entry name" value="CN_hydrolase"/>
    <property type="match status" value="1"/>
</dbReference>
<dbReference type="Pfam" id="PF20154">
    <property type="entry name" value="LNT_N"/>
    <property type="match status" value="1"/>
</dbReference>
<evidence type="ECO:0000313" key="11">
    <source>
        <dbReference type="EMBL" id="MCV2885943.1"/>
    </source>
</evidence>
<keyword evidence="3 9" id="KW-1003">Cell membrane</keyword>
<feature type="transmembrane region" description="Helical" evidence="9">
    <location>
        <begin position="152"/>
        <end position="175"/>
    </location>
</feature>
<keyword evidence="8 9" id="KW-0012">Acyltransferase</keyword>
<accession>A0ABT3ABE1</accession>
<feature type="transmembrane region" description="Helical" evidence="9">
    <location>
        <begin position="26"/>
        <end position="42"/>
    </location>
</feature>
<dbReference type="InterPro" id="IPR004563">
    <property type="entry name" value="Apolipo_AcylTrfase"/>
</dbReference>
<dbReference type="EMBL" id="JAOWKX010000008">
    <property type="protein sequence ID" value="MCV2885943.1"/>
    <property type="molecule type" value="Genomic_DNA"/>
</dbReference>
<dbReference type="PROSITE" id="PS50263">
    <property type="entry name" value="CN_HYDROLASE"/>
    <property type="match status" value="1"/>
</dbReference>
<evidence type="ECO:0000256" key="4">
    <source>
        <dbReference type="ARBA" id="ARBA00022679"/>
    </source>
</evidence>
<dbReference type="InterPro" id="IPR036526">
    <property type="entry name" value="C-N_Hydrolase_sf"/>
</dbReference>
<feature type="domain" description="CN hydrolase" evidence="10">
    <location>
        <begin position="217"/>
        <end position="468"/>
    </location>
</feature>
<dbReference type="PANTHER" id="PTHR38686">
    <property type="entry name" value="APOLIPOPROTEIN N-ACYLTRANSFERASE"/>
    <property type="match status" value="1"/>
</dbReference>
<keyword evidence="6 9" id="KW-1133">Transmembrane helix</keyword>
<comment type="similarity">
    <text evidence="2 9">Belongs to the CN hydrolase family. Apolipoprotein N-acyltransferase subfamily.</text>
</comment>
<keyword evidence="7 9" id="KW-0472">Membrane</keyword>
<evidence type="ECO:0000256" key="9">
    <source>
        <dbReference type="HAMAP-Rule" id="MF_01148"/>
    </source>
</evidence>
<comment type="catalytic activity">
    <reaction evidence="9">
        <text>N-terminal S-1,2-diacyl-sn-glyceryl-L-cysteinyl-[lipoprotein] + a glycerophospholipid = N-acyl-S-1,2-diacyl-sn-glyceryl-L-cysteinyl-[lipoprotein] + a 2-acyl-sn-glycero-3-phospholipid + H(+)</text>
        <dbReference type="Rhea" id="RHEA:48228"/>
        <dbReference type="Rhea" id="RHEA-COMP:14681"/>
        <dbReference type="Rhea" id="RHEA-COMP:14684"/>
        <dbReference type="ChEBI" id="CHEBI:15378"/>
        <dbReference type="ChEBI" id="CHEBI:136912"/>
        <dbReference type="ChEBI" id="CHEBI:140656"/>
        <dbReference type="ChEBI" id="CHEBI:140657"/>
        <dbReference type="ChEBI" id="CHEBI:140660"/>
        <dbReference type="EC" id="2.3.1.269"/>
    </reaction>
</comment>
<evidence type="ECO:0000256" key="3">
    <source>
        <dbReference type="ARBA" id="ARBA00022475"/>
    </source>
</evidence>
<feature type="transmembrane region" description="Helical" evidence="9">
    <location>
        <begin position="182"/>
        <end position="199"/>
    </location>
</feature>
<evidence type="ECO:0000256" key="7">
    <source>
        <dbReference type="ARBA" id="ARBA00023136"/>
    </source>
</evidence>
<feature type="transmembrane region" description="Helical" evidence="9">
    <location>
        <begin position="113"/>
        <end position="132"/>
    </location>
</feature>
<comment type="subcellular location">
    <subcellularLocation>
        <location evidence="1 9">Cell membrane</location>
        <topology evidence="1 9">Multi-pass membrane protein</topology>
    </subcellularLocation>
</comment>
<comment type="function">
    <text evidence="9">Catalyzes the phospholipid dependent N-acylation of the N-terminal cysteine of apolipoprotein, the last step in lipoprotein maturation.</text>
</comment>
<feature type="transmembrane region" description="Helical" evidence="9">
    <location>
        <begin position="477"/>
        <end position="497"/>
    </location>
</feature>
<protein>
    <recommendedName>
        <fullName evidence="9">Apolipoprotein N-acyltransferase</fullName>
        <shortName evidence="9">ALP N-acyltransferase</shortName>
        <ecNumber evidence="9">2.3.1.269</ecNumber>
    </recommendedName>
</protein>
<dbReference type="PANTHER" id="PTHR38686:SF1">
    <property type="entry name" value="APOLIPOPROTEIN N-ACYLTRANSFERASE"/>
    <property type="match status" value="1"/>
</dbReference>
<gene>
    <name evidence="9 11" type="primary">lnt</name>
    <name evidence="11" type="ORF">OE749_14720</name>
</gene>
<evidence type="ECO:0000256" key="2">
    <source>
        <dbReference type="ARBA" id="ARBA00010065"/>
    </source>
</evidence>
<keyword evidence="4 9" id="KW-0808">Transferase</keyword>
<evidence type="ECO:0000259" key="10">
    <source>
        <dbReference type="PROSITE" id="PS50263"/>
    </source>
</evidence>
<organism evidence="11 12">
    <name type="scientific">Fluctibacter corallii</name>
    <dbReference type="NCBI Taxonomy" id="2984329"/>
    <lineage>
        <taxon>Bacteria</taxon>
        <taxon>Pseudomonadati</taxon>
        <taxon>Pseudomonadota</taxon>
        <taxon>Gammaproteobacteria</taxon>
        <taxon>Alteromonadales</taxon>
        <taxon>Alteromonadaceae</taxon>
        <taxon>Fluctibacter</taxon>
    </lineage>
</organism>
<evidence type="ECO:0000256" key="1">
    <source>
        <dbReference type="ARBA" id="ARBA00004651"/>
    </source>
</evidence>
<dbReference type="SUPFAM" id="SSF56317">
    <property type="entry name" value="Carbon-nitrogen hydrolase"/>
    <property type="match status" value="1"/>
</dbReference>
<dbReference type="RefSeq" id="WP_263713235.1">
    <property type="nucleotide sequence ID" value="NZ_JAOWKX010000008.1"/>
</dbReference>
<evidence type="ECO:0000256" key="5">
    <source>
        <dbReference type="ARBA" id="ARBA00022692"/>
    </source>
</evidence>
<dbReference type="NCBIfam" id="TIGR00546">
    <property type="entry name" value="lnt"/>
    <property type="match status" value="1"/>
</dbReference>
<evidence type="ECO:0000256" key="6">
    <source>
        <dbReference type="ARBA" id="ARBA00022989"/>
    </source>
</evidence>
<feature type="transmembrane region" description="Helical" evidence="9">
    <location>
        <begin position="54"/>
        <end position="72"/>
    </location>
</feature>
<reference evidence="11 12" key="1">
    <citation type="submission" date="2022-10" db="EMBL/GenBank/DDBJ databases">
        <title>Aestuariibacter sp. AA17 isolated from Montipora capitata coral fragment.</title>
        <authorList>
            <person name="Emsley S.A."/>
            <person name="Pfannmuller K.M."/>
            <person name="Loughran R.M."/>
            <person name="Shlafstein M."/>
            <person name="Papke E."/>
            <person name="Saw J.H."/>
            <person name="Ushijima B."/>
            <person name="Videau P."/>
        </authorList>
    </citation>
    <scope>NUCLEOTIDE SEQUENCE [LARGE SCALE GENOMIC DNA]</scope>
    <source>
        <strain evidence="11 12">AA17</strain>
    </source>
</reference>
<comment type="pathway">
    <text evidence="9">Protein modification; lipoprotein biosynthesis (N-acyl transfer).</text>
</comment>
<proteinExistence type="inferred from homology"/>